<dbReference type="OrthoDB" id="333551at2759"/>
<gene>
    <name evidence="1" type="ORF">GpartN1_g6606.t1</name>
</gene>
<evidence type="ECO:0000313" key="2">
    <source>
        <dbReference type="Proteomes" id="UP001061958"/>
    </source>
</evidence>
<protein>
    <submittedName>
        <fullName evidence="1">Uncharacterized protein</fullName>
    </submittedName>
</protein>
<proteinExistence type="predicted"/>
<dbReference type="EMBL" id="BQMJ01000060">
    <property type="protein sequence ID" value="GJQ14815.1"/>
    <property type="molecule type" value="Genomic_DNA"/>
</dbReference>
<dbReference type="Proteomes" id="UP001061958">
    <property type="component" value="Unassembled WGS sequence"/>
</dbReference>
<organism evidence="1 2">
    <name type="scientific">Galdieria partita</name>
    <dbReference type="NCBI Taxonomy" id="83374"/>
    <lineage>
        <taxon>Eukaryota</taxon>
        <taxon>Rhodophyta</taxon>
        <taxon>Bangiophyceae</taxon>
        <taxon>Galdieriales</taxon>
        <taxon>Galdieriaceae</taxon>
        <taxon>Galdieria</taxon>
    </lineage>
</organism>
<keyword evidence="2" id="KW-1185">Reference proteome</keyword>
<evidence type="ECO:0000313" key="1">
    <source>
        <dbReference type="EMBL" id="GJQ14815.1"/>
    </source>
</evidence>
<name>A0A9C7UTR3_9RHOD</name>
<accession>A0A9C7UTR3</accession>
<reference evidence="1" key="1">
    <citation type="journal article" date="2022" name="Proc. Natl. Acad. Sci. U.S.A.">
        <title>Life cycle and functional genomics of the unicellular red alga Galdieria for elucidating algal and plant evolution and industrial use.</title>
        <authorList>
            <person name="Hirooka S."/>
            <person name="Itabashi T."/>
            <person name="Ichinose T.M."/>
            <person name="Onuma R."/>
            <person name="Fujiwara T."/>
            <person name="Yamashita S."/>
            <person name="Jong L.W."/>
            <person name="Tomita R."/>
            <person name="Iwane A.H."/>
            <person name="Miyagishima S.Y."/>
        </authorList>
    </citation>
    <scope>NUCLEOTIDE SEQUENCE</scope>
    <source>
        <strain evidence="1">NBRC 102759</strain>
    </source>
</reference>
<comment type="caution">
    <text evidence="1">The sequence shown here is derived from an EMBL/GenBank/DDBJ whole genome shotgun (WGS) entry which is preliminary data.</text>
</comment>
<dbReference type="AlphaFoldDB" id="A0A9C7UTR3"/>
<sequence>MSSTDLGWLTGSSVLPKKRHYINKVSGRSLFGLRAALYKEEEASKFRWKRRTRKRKLDDTQNPGVEQRAARDIQSMEVDVTSHLEKKAALYQQLCEAGVDEESEYMVDFEHKSSLYYEQEPIPEKASDWMVGWNGPKLQDNPYSSDSLVVSHKKDTWDMETYRKLGKEEWKQLVNRALWWKKYGFLLGGIPKEQIQVMYSMGDPKN</sequence>
<reference evidence="1" key="2">
    <citation type="submission" date="2022-01" db="EMBL/GenBank/DDBJ databases">
        <authorList>
            <person name="Hirooka S."/>
            <person name="Miyagishima S.Y."/>
        </authorList>
    </citation>
    <scope>NUCLEOTIDE SEQUENCE</scope>
    <source>
        <strain evidence="1">NBRC 102759</strain>
    </source>
</reference>